<protein>
    <recommendedName>
        <fullName evidence="4">pectate lyase</fullName>
        <ecNumber evidence="4">4.2.2.2</ecNumber>
    </recommendedName>
</protein>
<dbReference type="Pfam" id="PF03211">
    <property type="entry name" value="Pectate_lyase"/>
    <property type="match status" value="1"/>
</dbReference>
<dbReference type="EC" id="4.2.2.2" evidence="4"/>
<dbReference type="EMBL" id="QXFT01000752">
    <property type="protein sequence ID" value="KAE9336519.1"/>
    <property type="molecule type" value="Genomic_DNA"/>
</dbReference>
<keyword evidence="5" id="KW-0964">Secreted</keyword>
<organism evidence="10 14">
    <name type="scientific">Phytophthora rubi</name>
    <dbReference type="NCBI Taxonomy" id="129364"/>
    <lineage>
        <taxon>Eukaryota</taxon>
        <taxon>Sar</taxon>
        <taxon>Stramenopiles</taxon>
        <taxon>Oomycota</taxon>
        <taxon>Peronosporomycetes</taxon>
        <taxon>Peronosporales</taxon>
        <taxon>Peronosporaceae</taxon>
        <taxon>Phytophthora</taxon>
    </lineage>
</organism>
<evidence type="ECO:0000313" key="12">
    <source>
        <dbReference type="Proteomes" id="UP000429607"/>
    </source>
</evidence>
<dbReference type="Gene3D" id="2.160.20.10">
    <property type="entry name" value="Single-stranded right-handed beta-helix, Pectin lyase-like"/>
    <property type="match status" value="1"/>
</dbReference>
<evidence type="ECO:0000256" key="4">
    <source>
        <dbReference type="ARBA" id="ARBA00012272"/>
    </source>
</evidence>
<proteinExistence type="predicted"/>
<evidence type="ECO:0000256" key="6">
    <source>
        <dbReference type="ARBA" id="ARBA00022729"/>
    </source>
</evidence>
<dbReference type="GO" id="GO:0005576">
    <property type="term" value="C:extracellular region"/>
    <property type="evidence" value="ECO:0007669"/>
    <property type="project" value="UniProtKB-SubCell"/>
</dbReference>
<evidence type="ECO:0000313" key="11">
    <source>
        <dbReference type="EMBL" id="KAE9336519.1"/>
    </source>
</evidence>
<evidence type="ECO:0000256" key="8">
    <source>
        <dbReference type="ARBA" id="ARBA00023239"/>
    </source>
</evidence>
<dbReference type="PANTHER" id="PTHR40866:SF1">
    <property type="entry name" value="BED-TYPE DOMAIN-CONTAINING PROTEIN"/>
    <property type="match status" value="1"/>
</dbReference>
<comment type="catalytic activity">
    <reaction evidence="1">
        <text>Eliminative cleavage of (1-&gt;4)-alpha-D-galacturonan to give oligosaccharides with 4-deoxy-alpha-D-galact-4-enuronosyl groups at their non-reducing ends.</text>
        <dbReference type="EC" id="4.2.2.2"/>
    </reaction>
</comment>
<dbReference type="InterPro" id="IPR012334">
    <property type="entry name" value="Pectin_lyas_fold"/>
</dbReference>
<evidence type="ECO:0000313" key="14">
    <source>
        <dbReference type="Proteomes" id="UP000435112"/>
    </source>
</evidence>
<dbReference type="AlphaFoldDB" id="A0A6A3MIS9"/>
<evidence type="ECO:0000313" key="10">
    <source>
        <dbReference type="EMBL" id="KAE9028484.1"/>
    </source>
</evidence>
<name>A0A6A3MIS9_9STRA</name>
<keyword evidence="8" id="KW-0456">Lyase</keyword>
<dbReference type="GO" id="GO:0030570">
    <property type="term" value="F:pectate lyase activity"/>
    <property type="evidence" value="ECO:0007669"/>
    <property type="project" value="UniProtKB-EC"/>
</dbReference>
<reference evidence="12 14" key="1">
    <citation type="submission" date="2018-09" db="EMBL/GenBank/DDBJ databases">
        <title>Genomic investigation of the strawberry pathogen Phytophthora fragariae indicates pathogenicity is determined by transcriptional variation in three key races.</title>
        <authorList>
            <person name="Adams T.M."/>
            <person name="Armitage A.D."/>
            <person name="Sobczyk M.K."/>
            <person name="Bates H.J."/>
            <person name="Dunwell J.M."/>
            <person name="Nellist C.F."/>
            <person name="Harrison R.J."/>
        </authorList>
    </citation>
    <scope>NUCLEOTIDE SEQUENCE [LARGE SCALE GENOMIC DNA]</scope>
    <source>
        <strain evidence="9 12">SCRP249</strain>
        <strain evidence="10 14">SCRP324</strain>
        <strain evidence="11 13">SCRP333</strain>
    </source>
</reference>
<dbReference type="Proteomes" id="UP000429607">
    <property type="component" value="Unassembled WGS sequence"/>
</dbReference>
<dbReference type="Proteomes" id="UP000434957">
    <property type="component" value="Unassembled WGS sequence"/>
</dbReference>
<evidence type="ECO:0000256" key="5">
    <source>
        <dbReference type="ARBA" id="ARBA00022525"/>
    </source>
</evidence>
<gene>
    <name evidence="9" type="ORF">PR001_g15158</name>
    <name evidence="10" type="ORF">PR002_g10384</name>
    <name evidence="11" type="ORF">PR003_g12472</name>
</gene>
<comment type="cofactor">
    <cofactor evidence="2">
        <name>Ca(2+)</name>
        <dbReference type="ChEBI" id="CHEBI:29108"/>
    </cofactor>
</comment>
<evidence type="ECO:0000313" key="13">
    <source>
        <dbReference type="Proteomes" id="UP000434957"/>
    </source>
</evidence>
<dbReference type="OrthoDB" id="122044at2759"/>
<accession>A0A6A3MIS9</accession>
<comment type="caution">
    <text evidence="10">The sequence shown here is derived from an EMBL/GenBank/DDBJ whole genome shotgun (WGS) entry which is preliminary data.</text>
</comment>
<keyword evidence="6" id="KW-0732">Signal</keyword>
<dbReference type="EMBL" id="QXFV01001128">
    <property type="protein sequence ID" value="KAE9014378.1"/>
    <property type="molecule type" value="Genomic_DNA"/>
</dbReference>
<dbReference type="PANTHER" id="PTHR40866">
    <property type="entry name" value="BED-TYPE DOMAIN-CONTAINING PROTEIN"/>
    <property type="match status" value="1"/>
</dbReference>
<dbReference type="EMBL" id="QXFU01000586">
    <property type="protein sequence ID" value="KAE9028484.1"/>
    <property type="molecule type" value="Genomic_DNA"/>
</dbReference>
<sequence>MTDRTIENVWWDDVCDAPSDKGDIASSATTVSNCGGRYASDKALETFKLEATAEPTPATRGFATLQLPPRYSPIVAAMPPTSNLCERLLLQCKLSLTPQRSSLLHPVNFEMIAFLRANRKFWDANTLMSVDGAFADEN</sequence>
<evidence type="ECO:0000256" key="7">
    <source>
        <dbReference type="ARBA" id="ARBA00022837"/>
    </source>
</evidence>
<evidence type="ECO:0000256" key="2">
    <source>
        <dbReference type="ARBA" id="ARBA00001913"/>
    </source>
</evidence>
<dbReference type="Proteomes" id="UP000435112">
    <property type="component" value="Unassembled WGS sequence"/>
</dbReference>
<comment type="subcellular location">
    <subcellularLocation>
        <location evidence="3">Secreted</location>
    </subcellularLocation>
</comment>
<dbReference type="InterPro" id="IPR004898">
    <property type="entry name" value="Pectate_lyase_PlyH/PlyE-like"/>
</dbReference>
<keyword evidence="13" id="KW-1185">Reference proteome</keyword>
<evidence type="ECO:0000313" key="9">
    <source>
        <dbReference type="EMBL" id="KAE9014378.1"/>
    </source>
</evidence>
<evidence type="ECO:0000256" key="1">
    <source>
        <dbReference type="ARBA" id="ARBA00000695"/>
    </source>
</evidence>
<keyword evidence="7" id="KW-0106">Calcium</keyword>
<evidence type="ECO:0000256" key="3">
    <source>
        <dbReference type="ARBA" id="ARBA00004613"/>
    </source>
</evidence>